<name>A0A429ZT12_9ENTE</name>
<dbReference type="RefSeq" id="WP_126778787.1">
    <property type="nucleotide sequence ID" value="NZ_CAUQJP010000077.1"/>
</dbReference>
<reference evidence="1 2" key="1">
    <citation type="submission" date="2017-05" db="EMBL/GenBank/DDBJ databases">
        <title>Vagococcus spp. assemblies.</title>
        <authorList>
            <person name="Gulvik C.A."/>
        </authorList>
    </citation>
    <scope>NUCLEOTIDE SEQUENCE [LARGE SCALE GENOMIC DNA]</scope>
    <source>
        <strain evidence="1 2">NCFB 2777</strain>
    </source>
</reference>
<evidence type="ECO:0000313" key="1">
    <source>
        <dbReference type="EMBL" id="RST96828.1"/>
    </source>
</evidence>
<organism evidence="1 2">
    <name type="scientific">Vagococcus salmoninarum</name>
    <dbReference type="NCBI Taxonomy" id="2739"/>
    <lineage>
        <taxon>Bacteria</taxon>
        <taxon>Bacillati</taxon>
        <taxon>Bacillota</taxon>
        <taxon>Bacilli</taxon>
        <taxon>Lactobacillales</taxon>
        <taxon>Enterococcaceae</taxon>
        <taxon>Vagococcus</taxon>
    </lineage>
</organism>
<comment type="caution">
    <text evidence="1">The sequence shown here is derived from an EMBL/GenBank/DDBJ whole genome shotgun (WGS) entry which is preliminary data.</text>
</comment>
<gene>
    <name evidence="1" type="ORF">CBF35_04450</name>
</gene>
<dbReference type="EMBL" id="NGJU01000005">
    <property type="protein sequence ID" value="RST96828.1"/>
    <property type="molecule type" value="Genomic_DNA"/>
</dbReference>
<keyword evidence="2" id="KW-1185">Reference proteome</keyword>
<dbReference type="AlphaFoldDB" id="A0A429ZT12"/>
<protein>
    <submittedName>
        <fullName evidence="1">Uncharacterized protein</fullName>
    </submittedName>
</protein>
<dbReference type="GeneID" id="98567610"/>
<proteinExistence type="predicted"/>
<evidence type="ECO:0000313" key="2">
    <source>
        <dbReference type="Proteomes" id="UP000287239"/>
    </source>
</evidence>
<sequence length="107" mass="12736">MEESLFLKLGKELADLNKKNSEKSYRKKRPMDIDRQTLLDRLKTIDDNRNIQRLPDGRRVRQRLASSMRTKPEINQVPLRFNYQEVDKLPIENALDKIEQLVLKSQD</sequence>
<dbReference type="Proteomes" id="UP000287239">
    <property type="component" value="Unassembled WGS sequence"/>
</dbReference>
<accession>A0A429ZT12</accession>